<dbReference type="GO" id="GO:0000155">
    <property type="term" value="F:phosphorelay sensor kinase activity"/>
    <property type="evidence" value="ECO:0007669"/>
    <property type="project" value="InterPro"/>
</dbReference>
<name>A0A1M7QJW8_9BACT</name>
<dbReference type="Proteomes" id="UP000184513">
    <property type="component" value="Unassembled WGS sequence"/>
</dbReference>
<dbReference type="STRING" id="388280.SAMN04488057_11936"/>
<comment type="catalytic activity">
    <reaction evidence="1">
        <text>ATP + protein L-histidine = ADP + protein N-phospho-L-histidine.</text>
        <dbReference type="EC" id="2.7.13.3"/>
    </reaction>
</comment>
<keyword evidence="8" id="KW-1185">Reference proteome</keyword>
<dbReference type="InterPro" id="IPR000014">
    <property type="entry name" value="PAS"/>
</dbReference>
<dbReference type="InterPro" id="IPR052162">
    <property type="entry name" value="Sensor_kinase/Photoreceptor"/>
</dbReference>
<dbReference type="CDD" id="cd00130">
    <property type="entry name" value="PAS"/>
    <property type="match status" value="1"/>
</dbReference>
<dbReference type="Gene3D" id="3.30.565.10">
    <property type="entry name" value="Histidine kinase-like ATPase, C-terminal domain"/>
    <property type="match status" value="1"/>
</dbReference>
<keyword evidence="3" id="KW-0597">Phosphoprotein</keyword>
<dbReference type="Gene3D" id="3.30.450.20">
    <property type="entry name" value="PAS domain"/>
    <property type="match status" value="1"/>
</dbReference>
<dbReference type="SUPFAM" id="SSF55785">
    <property type="entry name" value="PYP-like sensor domain (PAS domain)"/>
    <property type="match status" value="1"/>
</dbReference>
<dbReference type="Pfam" id="PF02518">
    <property type="entry name" value="HATPase_c"/>
    <property type="match status" value="1"/>
</dbReference>
<dbReference type="InterPro" id="IPR003594">
    <property type="entry name" value="HATPase_dom"/>
</dbReference>
<dbReference type="InterPro" id="IPR036890">
    <property type="entry name" value="HATPase_C_sf"/>
</dbReference>
<dbReference type="SUPFAM" id="SSF47384">
    <property type="entry name" value="Homodimeric domain of signal transducing histidine kinase"/>
    <property type="match status" value="1"/>
</dbReference>
<evidence type="ECO:0000256" key="2">
    <source>
        <dbReference type="ARBA" id="ARBA00012438"/>
    </source>
</evidence>
<dbReference type="EC" id="2.7.13.3" evidence="2"/>
<evidence type="ECO:0000256" key="3">
    <source>
        <dbReference type="ARBA" id="ARBA00022553"/>
    </source>
</evidence>
<keyword evidence="5" id="KW-0418">Kinase</keyword>
<dbReference type="InterPro" id="IPR036097">
    <property type="entry name" value="HisK_dim/P_sf"/>
</dbReference>
<proteinExistence type="predicted"/>
<feature type="domain" description="Histidine kinase" evidence="6">
    <location>
        <begin position="192"/>
        <end position="402"/>
    </location>
</feature>
<evidence type="ECO:0000313" key="8">
    <source>
        <dbReference type="Proteomes" id="UP000184513"/>
    </source>
</evidence>
<dbReference type="InterPro" id="IPR003661">
    <property type="entry name" value="HisK_dim/P_dom"/>
</dbReference>
<dbReference type="EMBL" id="FRCY01000019">
    <property type="protein sequence ID" value="SHN31497.1"/>
    <property type="molecule type" value="Genomic_DNA"/>
</dbReference>
<evidence type="ECO:0000256" key="5">
    <source>
        <dbReference type="ARBA" id="ARBA00022777"/>
    </source>
</evidence>
<dbReference type="SUPFAM" id="SSF55874">
    <property type="entry name" value="ATPase domain of HSP90 chaperone/DNA topoisomerase II/histidine kinase"/>
    <property type="match status" value="1"/>
</dbReference>
<dbReference type="PRINTS" id="PR00344">
    <property type="entry name" value="BCTRLSENSOR"/>
</dbReference>
<dbReference type="PROSITE" id="PS50109">
    <property type="entry name" value="HIS_KIN"/>
    <property type="match status" value="1"/>
</dbReference>
<dbReference type="PANTHER" id="PTHR43304">
    <property type="entry name" value="PHYTOCHROME-LIKE PROTEIN CPH1"/>
    <property type="match status" value="1"/>
</dbReference>
<accession>A0A1M7QJW8</accession>
<dbReference type="NCBIfam" id="TIGR00229">
    <property type="entry name" value="sensory_box"/>
    <property type="match status" value="1"/>
</dbReference>
<dbReference type="Gene3D" id="1.10.287.130">
    <property type="match status" value="1"/>
</dbReference>
<dbReference type="SMART" id="SM00387">
    <property type="entry name" value="HATPase_c"/>
    <property type="match status" value="1"/>
</dbReference>
<evidence type="ECO:0000259" key="6">
    <source>
        <dbReference type="PROSITE" id="PS50109"/>
    </source>
</evidence>
<evidence type="ECO:0000256" key="4">
    <source>
        <dbReference type="ARBA" id="ARBA00022679"/>
    </source>
</evidence>
<dbReference type="InterPro" id="IPR005467">
    <property type="entry name" value="His_kinase_dom"/>
</dbReference>
<evidence type="ECO:0000313" key="7">
    <source>
        <dbReference type="EMBL" id="SHN31497.1"/>
    </source>
</evidence>
<dbReference type="CDD" id="cd00082">
    <property type="entry name" value="HisKA"/>
    <property type="match status" value="1"/>
</dbReference>
<dbReference type="InterPro" id="IPR035965">
    <property type="entry name" value="PAS-like_dom_sf"/>
</dbReference>
<organism evidence="7 8">
    <name type="scientific">Cyclobacterium lianum</name>
    <dbReference type="NCBI Taxonomy" id="388280"/>
    <lineage>
        <taxon>Bacteria</taxon>
        <taxon>Pseudomonadati</taxon>
        <taxon>Bacteroidota</taxon>
        <taxon>Cytophagia</taxon>
        <taxon>Cytophagales</taxon>
        <taxon>Cyclobacteriaceae</taxon>
        <taxon>Cyclobacterium</taxon>
    </lineage>
</organism>
<sequence>MKIRRKKGIQGKKGLEALQIGAKLGLADLTGGFQLYKNDGMIENSVGILGSSEYDLDLFFKMSPDLLCIAGDDGFYKQVNPSFQKLMGYTEAELLSHPIDSFLFSEEADFTNQFIRNSDIANSPLRNFENRYLTKKGELVWLSWTFFPLVEEGLIYGIAKNVTYQKEIEASRNELIRSLTETNDKLKQLTFAATHDLRAPVNNILAIFQLMDSKKIEDQETFELVQLLNESTASLKNMLDNFLGNLKQEDVMRVRVEKLNLKEVFSHSVGAIRSLVESSGAVILPDFSRMPEVYFNKVYLQSIFLNLISNSIKYSRPNTKPLIEIYSYEKDGRSHIEFTDNGLGFDLDLVKKKLFGFDQTFHNHKDSQGIGLYLVHKQVTELGGKIEIKSKPNQGTKFTIFL</sequence>
<protein>
    <recommendedName>
        <fullName evidence="2">histidine kinase</fullName>
        <ecNumber evidence="2">2.7.13.3</ecNumber>
    </recommendedName>
</protein>
<keyword evidence="4" id="KW-0808">Transferase</keyword>
<dbReference type="InterPro" id="IPR004358">
    <property type="entry name" value="Sig_transdc_His_kin-like_C"/>
</dbReference>
<gene>
    <name evidence="7" type="ORF">SAMN04488057_11936</name>
</gene>
<dbReference type="PANTHER" id="PTHR43304:SF1">
    <property type="entry name" value="PAC DOMAIN-CONTAINING PROTEIN"/>
    <property type="match status" value="1"/>
</dbReference>
<evidence type="ECO:0000256" key="1">
    <source>
        <dbReference type="ARBA" id="ARBA00000085"/>
    </source>
</evidence>
<dbReference type="AlphaFoldDB" id="A0A1M7QJW8"/>
<reference evidence="7 8" key="1">
    <citation type="submission" date="2016-11" db="EMBL/GenBank/DDBJ databases">
        <authorList>
            <person name="Jaros S."/>
            <person name="Januszkiewicz K."/>
            <person name="Wedrychowicz H."/>
        </authorList>
    </citation>
    <scope>NUCLEOTIDE SEQUENCE [LARGE SCALE GENOMIC DNA]</scope>
    <source>
        <strain evidence="7 8">CGMCC 1.6102</strain>
    </source>
</reference>
<dbReference type="Pfam" id="PF13426">
    <property type="entry name" value="PAS_9"/>
    <property type="match status" value="1"/>
</dbReference>